<dbReference type="NCBIfam" id="TIGR04183">
    <property type="entry name" value="Por_Secre_tail"/>
    <property type="match status" value="1"/>
</dbReference>
<proteinExistence type="predicted"/>
<name>A0A653AJZ0_9BACT</name>
<dbReference type="InterPro" id="IPR000421">
    <property type="entry name" value="FA58C"/>
</dbReference>
<dbReference type="PROSITE" id="PS50022">
    <property type="entry name" value="FA58C_3"/>
    <property type="match status" value="2"/>
</dbReference>
<feature type="signal peptide" evidence="2">
    <location>
        <begin position="1"/>
        <end position="20"/>
    </location>
</feature>
<dbReference type="Pfam" id="PF18962">
    <property type="entry name" value="Por_Secre_tail"/>
    <property type="match status" value="1"/>
</dbReference>
<feature type="region of interest" description="Disordered" evidence="1">
    <location>
        <begin position="234"/>
        <end position="266"/>
    </location>
</feature>
<reference evidence="4" key="1">
    <citation type="submission" date="2018-07" db="EMBL/GenBank/DDBJ databases">
        <authorList>
            <consortium name="Genoscope - CEA"/>
            <person name="William W."/>
        </authorList>
    </citation>
    <scope>NUCLEOTIDE SEQUENCE</scope>
    <source>
        <strain evidence="4">IK1</strain>
    </source>
</reference>
<dbReference type="Pfam" id="PF00754">
    <property type="entry name" value="F5_F8_type_C"/>
    <property type="match status" value="2"/>
</dbReference>
<evidence type="ECO:0000313" key="4">
    <source>
        <dbReference type="EMBL" id="VBB48377.1"/>
    </source>
</evidence>
<dbReference type="InterPro" id="IPR008979">
    <property type="entry name" value="Galactose-bd-like_sf"/>
</dbReference>
<feature type="domain" description="F5/8 type C" evidence="3">
    <location>
        <begin position="216"/>
        <end position="361"/>
    </location>
</feature>
<sequence length="446" mass="48847">MKNLKLFLFLPSLLGITMLAYGQKYTGLTATSSSGNASVAVDGDMGTRWESDWSDPQWLVVDLGEIKNVGAIKIYWEAANAKDYTISFSTDGVNYSGDLTYTGMAEGSRTDNITEINVDCQYIKMNGTARNLVYGYSIWEFEVYPQVAPVLTSIVVLPEKPSIVLGNTQQFTAEGRDQLNNPYTLSGTTTWNVDGSGTSITSDGLFSSTQKGLFTVTATNSSISGSTTIEVLPTNPNLSPSATATASSGDGTLAIDNNGGSRWESEQGVDPQWILVDLGAKMSITDIIIDWETANAKNYIIEYSNDNLNWNTYQSPTDMPEGPRTDRFYNANFQARYVRITGTERNTVYGYSIWELKIYGTDTVATVLSNANNDKISIYPNPATDKLFVSGSLNVDISIYTLEGKFVKQKENTKQINVSDISSGVYIVKVKNKLNGIDKSIKVKVK</sequence>
<dbReference type="EMBL" id="UPXZ01000039">
    <property type="protein sequence ID" value="VBB48377.1"/>
    <property type="molecule type" value="Genomic_DNA"/>
</dbReference>
<feature type="compositionally biased region" description="Polar residues" evidence="1">
    <location>
        <begin position="234"/>
        <end position="250"/>
    </location>
</feature>
<feature type="chain" id="PRO_5024873896" description="F5/8 type C domain-containing protein" evidence="2">
    <location>
        <begin position="21"/>
        <end position="446"/>
    </location>
</feature>
<dbReference type="Gene3D" id="2.60.40.1080">
    <property type="match status" value="1"/>
</dbReference>
<accession>A0A653AJZ0</accession>
<gene>
    <name evidence="4" type="ORF">TRIP_D440395</name>
</gene>
<keyword evidence="2" id="KW-0732">Signal</keyword>
<dbReference type="AlphaFoldDB" id="A0A653AJZ0"/>
<dbReference type="InterPro" id="IPR026444">
    <property type="entry name" value="Secre_tail"/>
</dbReference>
<dbReference type="Gene3D" id="2.60.120.260">
    <property type="entry name" value="Galactose-binding domain-like"/>
    <property type="match status" value="2"/>
</dbReference>
<evidence type="ECO:0000256" key="1">
    <source>
        <dbReference type="SAM" id="MobiDB-lite"/>
    </source>
</evidence>
<protein>
    <recommendedName>
        <fullName evidence="3">F5/8 type C domain-containing protein</fullName>
    </recommendedName>
</protein>
<evidence type="ECO:0000259" key="3">
    <source>
        <dbReference type="PROSITE" id="PS50022"/>
    </source>
</evidence>
<organism evidence="4">
    <name type="scientific">uncultured Paludibacter sp</name>
    <dbReference type="NCBI Taxonomy" id="497635"/>
    <lineage>
        <taxon>Bacteria</taxon>
        <taxon>Pseudomonadati</taxon>
        <taxon>Bacteroidota</taxon>
        <taxon>Bacteroidia</taxon>
        <taxon>Bacteroidales</taxon>
        <taxon>Paludibacteraceae</taxon>
        <taxon>Paludibacter</taxon>
        <taxon>environmental samples</taxon>
    </lineage>
</organism>
<dbReference type="SUPFAM" id="SSF49785">
    <property type="entry name" value="Galactose-binding domain-like"/>
    <property type="match status" value="2"/>
</dbReference>
<dbReference type="SMART" id="SM00231">
    <property type="entry name" value="FA58C"/>
    <property type="match status" value="1"/>
</dbReference>
<evidence type="ECO:0000256" key="2">
    <source>
        <dbReference type="SAM" id="SignalP"/>
    </source>
</evidence>
<feature type="domain" description="F5/8 type C" evidence="3">
    <location>
        <begin position="8"/>
        <end position="146"/>
    </location>
</feature>